<dbReference type="EMBL" id="SMOG01000012">
    <property type="protein sequence ID" value="TDF72908.1"/>
    <property type="molecule type" value="Genomic_DNA"/>
</dbReference>
<sequence>MFEHINISDLKEHLGEEVVSFYLVTSKEIRQGKNDRYLYLRLQDHSGSINAYVWKDFQKAAEEFSEGDVIKIKAMVNNYKDQVQLNVSQLRYADKSEYNIEHFISSSSKPPEFLAEQFFSFVDKVENLWINKLLHLIFDDKQFFNLFLNAPAAKSWHHNYRHGLIEHTVNVATLCDSVCTLYPVHRDLIIAGALLHDVGKVFEYSPAPNIDFTDLGRLVGHLSLGDQFVCEKAKEIIGFPEEILLNLRHMILAHHGEYEKASVRLPQTLEALVLHLCDNLDAQSVGVAQLLAAAPDDAVWTEYDKLNNRYYHLTKI</sequence>
<evidence type="ECO:0000313" key="2">
    <source>
        <dbReference type="Proteomes" id="UP000294588"/>
    </source>
</evidence>
<name>A0AC61QIX4_9BACT</name>
<comment type="caution">
    <text evidence="1">The sequence shown here is derived from an EMBL/GenBank/DDBJ whole genome shotgun (WGS) entry which is preliminary data.</text>
</comment>
<keyword evidence="2" id="KW-1185">Reference proteome</keyword>
<dbReference type="Proteomes" id="UP000294588">
    <property type="component" value="Unassembled WGS sequence"/>
</dbReference>
<organism evidence="1 2">
    <name type="scientific">Candidatus Syntrophosphaera thermopropionivorans</name>
    <dbReference type="NCBI Taxonomy" id="2593015"/>
    <lineage>
        <taxon>Bacteria</taxon>
        <taxon>Pseudomonadati</taxon>
        <taxon>Candidatus Cloacimonadota</taxon>
        <taxon>Candidatus Cloacimonadia</taxon>
        <taxon>Candidatus Cloacimonadales</taxon>
        <taxon>Candidatus Cloacimonadaceae</taxon>
        <taxon>Candidatus Syntrophosphaera</taxon>
    </lineage>
</organism>
<reference evidence="1" key="1">
    <citation type="submission" date="2019-03" db="EMBL/GenBank/DDBJ databases">
        <title>Candidatus Syntrophosphaera thermopropionivorans: a novel player in syntrophic propionate oxidation during anaerobic digestion.</title>
        <authorList>
            <person name="Dyksma S."/>
        </authorList>
    </citation>
    <scope>NUCLEOTIDE SEQUENCE</scope>
    <source>
        <strain evidence="1">W5</strain>
    </source>
</reference>
<accession>A0AC61QIX4</accession>
<protein>
    <submittedName>
        <fullName evidence="1">HD domain-containing protein</fullName>
    </submittedName>
</protein>
<gene>
    <name evidence="1" type="ORF">E0946_04555</name>
</gene>
<proteinExistence type="predicted"/>
<evidence type="ECO:0000313" key="1">
    <source>
        <dbReference type="EMBL" id="TDF72908.1"/>
    </source>
</evidence>